<organism evidence="9 10">
    <name type="scientific">Harenicola maris</name>
    <dbReference type="NCBI Taxonomy" id="2841044"/>
    <lineage>
        <taxon>Bacteria</taxon>
        <taxon>Pseudomonadati</taxon>
        <taxon>Pseudomonadota</taxon>
        <taxon>Alphaproteobacteria</taxon>
        <taxon>Rhodobacterales</taxon>
        <taxon>Paracoccaceae</taxon>
        <taxon>Harenicola</taxon>
    </lineage>
</organism>
<dbReference type="AlphaFoldDB" id="A0AAP2CLY1"/>
<dbReference type="GO" id="GO:0016740">
    <property type="term" value="F:transferase activity"/>
    <property type="evidence" value="ECO:0007669"/>
    <property type="project" value="UniProtKB-KW"/>
</dbReference>
<keyword evidence="10" id="KW-1185">Reference proteome</keyword>
<proteinExistence type="inferred from homology"/>
<dbReference type="InterPro" id="IPR036366">
    <property type="entry name" value="PGBDSf"/>
</dbReference>
<feature type="domain" description="L,D-TPase catalytic" evidence="8">
    <location>
        <begin position="271"/>
        <end position="447"/>
    </location>
</feature>
<dbReference type="Gene3D" id="1.10.101.10">
    <property type="entry name" value="PGBD-like superfamily/PGBD"/>
    <property type="match status" value="1"/>
</dbReference>
<protein>
    <submittedName>
        <fullName evidence="9">L,D-transpeptidase family protein</fullName>
    </submittedName>
</protein>
<dbReference type="InterPro" id="IPR045380">
    <property type="entry name" value="LD_TPept_scaffold_dom"/>
</dbReference>
<dbReference type="PANTHER" id="PTHR41533">
    <property type="entry name" value="L,D-TRANSPEPTIDASE HI_1667-RELATED"/>
    <property type="match status" value="1"/>
</dbReference>
<dbReference type="Pfam" id="PF03734">
    <property type="entry name" value="YkuD"/>
    <property type="match status" value="1"/>
</dbReference>
<dbReference type="GO" id="GO:0071555">
    <property type="term" value="P:cell wall organization"/>
    <property type="evidence" value="ECO:0007669"/>
    <property type="project" value="UniProtKB-UniRule"/>
</dbReference>
<evidence type="ECO:0000256" key="5">
    <source>
        <dbReference type="ARBA" id="ARBA00022984"/>
    </source>
</evidence>
<keyword evidence="4 7" id="KW-0133">Cell shape</keyword>
<keyword evidence="6 7" id="KW-0961">Cell wall biogenesis/degradation</keyword>
<dbReference type="GO" id="GO:0004180">
    <property type="term" value="F:carboxypeptidase activity"/>
    <property type="evidence" value="ECO:0007669"/>
    <property type="project" value="UniProtKB-ARBA"/>
</dbReference>
<dbReference type="InterPro" id="IPR002477">
    <property type="entry name" value="Peptidoglycan-bd-like"/>
</dbReference>
<gene>
    <name evidence="9" type="ORF">IV417_05035</name>
</gene>
<dbReference type="PROSITE" id="PS52029">
    <property type="entry name" value="LD_TPASE"/>
    <property type="match status" value="1"/>
</dbReference>
<dbReference type="GO" id="GO:0009252">
    <property type="term" value="P:peptidoglycan biosynthetic process"/>
    <property type="evidence" value="ECO:0007669"/>
    <property type="project" value="UniProtKB-KW"/>
</dbReference>
<dbReference type="Pfam" id="PF20142">
    <property type="entry name" value="Scaffold"/>
    <property type="match status" value="1"/>
</dbReference>
<dbReference type="InterPro" id="IPR038063">
    <property type="entry name" value="Transpep_catalytic_dom"/>
</dbReference>
<dbReference type="InterPro" id="IPR005490">
    <property type="entry name" value="LD_TPept_cat_dom"/>
</dbReference>
<name>A0AAP2CLY1_9RHOB</name>
<comment type="pathway">
    <text evidence="1 7">Cell wall biogenesis; peptidoglycan biosynthesis.</text>
</comment>
<dbReference type="InterPro" id="IPR052905">
    <property type="entry name" value="LD-transpeptidase_YkuD-like"/>
</dbReference>
<sequence>MVPQMAQAQTTGFKQALAAAVSDNKSVAAFYKANGYSPIFVGTKDRGRRSALLKALRTADVHGLPAARYRMQELEAAFKAARSPKDRGRVEGMAAKIFVQFARDLQSGALEPHRVDSGIVRVIPRRDAGAMLASYSGKSPAAFMKSLAPRTPEYARLMKEKMKLEKVVGQGGWGPKVQASAVKPGQSGGAVVELRNRLIAMGYLKRTSTPAYDGNMQKAVQLFQFDHGLVADGVAGETTIKEVNTTAQKRLSQVIVAMERERWMEGARGDRHVLVNIPDFSAKIMDNGKVTFQTRTVVGANTSDRRTPEFSDIMEHMVINPTWNVPRSIATKEYLPLFQKNRNAAGHLQLYDNRGRKVSRANINFASYNARTFPYAIKQPPSRRNALGLVKFMFPNKHNIYLHDTPAKNLFGRDVRAFSHGCVRLNDPFDFAYALLAKQQKDPVGFFQARLKTGNENVVPLQKQVPVHIIYRTAFTQPKGRINYRRDIYGRDAALWNALQKAGVTLRAAKG</sequence>
<evidence type="ECO:0000256" key="7">
    <source>
        <dbReference type="PROSITE-ProRule" id="PRU01373"/>
    </source>
</evidence>
<evidence type="ECO:0000256" key="2">
    <source>
        <dbReference type="ARBA" id="ARBA00005992"/>
    </source>
</evidence>
<feature type="active site" description="Proton donor/acceptor" evidence="7">
    <location>
        <position position="403"/>
    </location>
</feature>
<evidence type="ECO:0000259" key="8">
    <source>
        <dbReference type="PROSITE" id="PS52029"/>
    </source>
</evidence>
<dbReference type="InterPro" id="IPR036365">
    <property type="entry name" value="PGBD-like_sf"/>
</dbReference>
<dbReference type="GO" id="GO:0008360">
    <property type="term" value="P:regulation of cell shape"/>
    <property type="evidence" value="ECO:0007669"/>
    <property type="project" value="UniProtKB-UniRule"/>
</dbReference>
<feature type="active site" description="Nucleophile" evidence="7">
    <location>
        <position position="422"/>
    </location>
</feature>
<evidence type="ECO:0000256" key="1">
    <source>
        <dbReference type="ARBA" id="ARBA00004752"/>
    </source>
</evidence>
<evidence type="ECO:0000256" key="3">
    <source>
        <dbReference type="ARBA" id="ARBA00022679"/>
    </source>
</evidence>
<keyword evidence="3" id="KW-0808">Transferase</keyword>
<comment type="similarity">
    <text evidence="2">Belongs to the YkuD family.</text>
</comment>
<dbReference type="SUPFAM" id="SSF47090">
    <property type="entry name" value="PGBD-like"/>
    <property type="match status" value="1"/>
</dbReference>
<evidence type="ECO:0000313" key="10">
    <source>
        <dbReference type="Proteomes" id="UP001315686"/>
    </source>
</evidence>
<dbReference type="CDD" id="cd16913">
    <property type="entry name" value="YkuD_like"/>
    <property type="match status" value="1"/>
</dbReference>
<dbReference type="Gene3D" id="2.40.440.10">
    <property type="entry name" value="L,D-transpeptidase catalytic domain-like"/>
    <property type="match status" value="1"/>
</dbReference>
<evidence type="ECO:0000256" key="6">
    <source>
        <dbReference type="ARBA" id="ARBA00023316"/>
    </source>
</evidence>
<dbReference type="PANTHER" id="PTHR41533:SF2">
    <property type="entry name" value="BLR7131 PROTEIN"/>
    <property type="match status" value="1"/>
</dbReference>
<dbReference type="Pfam" id="PF01471">
    <property type="entry name" value="PG_binding_1"/>
    <property type="match status" value="1"/>
</dbReference>
<dbReference type="SUPFAM" id="SSF141523">
    <property type="entry name" value="L,D-transpeptidase catalytic domain-like"/>
    <property type="match status" value="1"/>
</dbReference>
<keyword evidence="5 7" id="KW-0573">Peptidoglycan synthesis</keyword>
<evidence type="ECO:0000256" key="4">
    <source>
        <dbReference type="ARBA" id="ARBA00022960"/>
    </source>
</evidence>
<comment type="caution">
    <text evidence="9">The sequence shown here is derived from an EMBL/GenBank/DDBJ whole genome shotgun (WGS) entry which is preliminary data.</text>
</comment>
<accession>A0AAP2CLY1</accession>
<reference evidence="9 10" key="1">
    <citation type="journal article" date="2021" name="Arch. Microbiol.">
        <title>Harenicola maris gen. nov., sp. nov. isolated from the Sea of Japan shallow sediments.</title>
        <authorList>
            <person name="Romanenko L.A."/>
            <person name="Kurilenko V.V."/>
            <person name="Chernysheva N.Y."/>
            <person name="Tekutyeva L.A."/>
            <person name="Velansky P.V."/>
            <person name="Svetashev V.I."/>
            <person name="Isaeva M.P."/>
        </authorList>
    </citation>
    <scope>NUCLEOTIDE SEQUENCE [LARGE SCALE GENOMIC DNA]</scope>
    <source>
        <strain evidence="9 10">KMM 3653</strain>
    </source>
</reference>
<dbReference type="EMBL" id="JADQAZ010000001">
    <property type="protein sequence ID" value="MBT0956739.1"/>
    <property type="molecule type" value="Genomic_DNA"/>
</dbReference>
<evidence type="ECO:0000313" key="9">
    <source>
        <dbReference type="EMBL" id="MBT0956739.1"/>
    </source>
</evidence>
<dbReference type="Proteomes" id="UP001315686">
    <property type="component" value="Unassembled WGS sequence"/>
</dbReference>